<accession>A0ABN9CBQ3</accession>
<gene>
    <name evidence="1" type="ORF">SPARVUS_LOCUS4718306</name>
</gene>
<reference evidence="1" key="1">
    <citation type="submission" date="2023-05" db="EMBL/GenBank/DDBJ databases">
        <authorList>
            <person name="Stuckert A."/>
        </authorList>
    </citation>
    <scope>NUCLEOTIDE SEQUENCE</scope>
</reference>
<comment type="caution">
    <text evidence="1">The sequence shown here is derived from an EMBL/GenBank/DDBJ whole genome shotgun (WGS) entry which is preliminary data.</text>
</comment>
<protein>
    <submittedName>
        <fullName evidence="1">Uncharacterized protein</fullName>
    </submittedName>
</protein>
<name>A0ABN9CBQ3_9NEOB</name>
<dbReference type="Proteomes" id="UP001162483">
    <property type="component" value="Unassembled WGS sequence"/>
</dbReference>
<keyword evidence="2" id="KW-1185">Reference proteome</keyword>
<evidence type="ECO:0000313" key="1">
    <source>
        <dbReference type="EMBL" id="CAI9557519.1"/>
    </source>
</evidence>
<organism evidence="1 2">
    <name type="scientific">Staurois parvus</name>
    <dbReference type="NCBI Taxonomy" id="386267"/>
    <lineage>
        <taxon>Eukaryota</taxon>
        <taxon>Metazoa</taxon>
        <taxon>Chordata</taxon>
        <taxon>Craniata</taxon>
        <taxon>Vertebrata</taxon>
        <taxon>Euteleostomi</taxon>
        <taxon>Amphibia</taxon>
        <taxon>Batrachia</taxon>
        <taxon>Anura</taxon>
        <taxon>Neobatrachia</taxon>
        <taxon>Ranoidea</taxon>
        <taxon>Ranidae</taxon>
        <taxon>Staurois</taxon>
    </lineage>
</organism>
<dbReference type="EMBL" id="CATNWA010009169">
    <property type="protein sequence ID" value="CAI9557519.1"/>
    <property type="molecule type" value="Genomic_DNA"/>
</dbReference>
<sequence>MCHFEVSSHSCGFPFCHRLLADYRPSIGAARPQICHGPPYRLVTLLLGPQCDLGPCTRLPLLPLCHVPLSGLLTLLLGFHFVIGCCMASHCCCLHRTLWLQTLVLAP</sequence>
<proteinExistence type="predicted"/>
<evidence type="ECO:0000313" key="2">
    <source>
        <dbReference type="Proteomes" id="UP001162483"/>
    </source>
</evidence>